<accession>A0ABQ2CV62</accession>
<gene>
    <name evidence="2" type="ORF">GCM10009083_27990</name>
</gene>
<dbReference type="RefSeq" id="WP_188637280.1">
    <property type="nucleotide sequence ID" value="NZ_BMNN01000009.1"/>
</dbReference>
<dbReference type="Proteomes" id="UP000633263">
    <property type="component" value="Unassembled WGS sequence"/>
</dbReference>
<evidence type="ECO:0000259" key="1">
    <source>
        <dbReference type="Pfam" id="PF09983"/>
    </source>
</evidence>
<protein>
    <recommendedName>
        <fullName evidence="1">Wadjet protein JetD C-terminal domain-containing protein</fullName>
    </recommendedName>
</protein>
<name>A0ABQ2CV62_9GAMM</name>
<dbReference type="Pfam" id="PF09983">
    <property type="entry name" value="JetD_C"/>
    <property type="match status" value="1"/>
</dbReference>
<feature type="domain" description="Wadjet protein JetD C-terminal" evidence="1">
    <location>
        <begin position="214"/>
        <end position="309"/>
    </location>
</feature>
<keyword evidence="3" id="KW-1185">Reference proteome</keyword>
<sequence>MKGAGEQLGWLGEPWVRALLLDLLQRLERPRSRDVTLRINERTLPALFDFSADVDGRWQLIEQELVQRWRVFSVTFDRRLLPHQQPYENAQLRLRADSEELLRQWLGRPRIDPIEAEWLAAIDRHADSFVDRGEALRRQRLTLPGFTGEQVVTALAAIGPLLEQQLSLRELSARIFLGNSKVLDQRMDLLGQLFGERAESIRRRPLLLTAWAPAGFDRLLIVENQDSFLRLVEQAPARTALLFSAGFRASAGRITSTSTRFAFLPGSDAQYFHRQWQYPPAGSFFWGDLDYAGMDILRALRSALPEIRAWRPGYQPMLDALSAGQGHRPEQAGKERQLDPITTGCSYADGQLLPALRTHLRFLDQEGFNPDTAPRQVGG</sequence>
<dbReference type="InterPro" id="IPR024534">
    <property type="entry name" value="JetD_C"/>
</dbReference>
<comment type="caution">
    <text evidence="2">The sequence shown here is derived from an EMBL/GenBank/DDBJ whole genome shotgun (WGS) entry which is preliminary data.</text>
</comment>
<evidence type="ECO:0000313" key="2">
    <source>
        <dbReference type="EMBL" id="GGJ09477.1"/>
    </source>
</evidence>
<proteinExistence type="predicted"/>
<reference evidence="3" key="1">
    <citation type="journal article" date="2019" name="Int. J. Syst. Evol. Microbiol.">
        <title>The Global Catalogue of Microorganisms (GCM) 10K type strain sequencing project: providing services to taxonomists for standard genome sequencing and annotation.</title>
        <authorList>
            <consortium name="The Broad Institute Genomics Platform"/>
            <consortium name="The Broad Institute Genome Sequencing Center for Infectious Disease"/>
            <person name="Wu L."/>
            <person name="Ma J."/>
        </authorList>
    </citation>
    <scope>NUCLEOTIDE SEQUENCE [LARGE SCALE GENOMIC DNA]</scope>
    <source>
        <strain evidence="3">JCM 11590</strain>
    </source>
</reference>
<organism evidence="2 3">
    <name type="scientific">Halopseudomonas pertucinogena</name>
    <dbReference type="NCBI Taxonomy" id="86175"/>
    <lineage>
        <taxon>Bacteria</taxon>
        <taxon>Pseudomonadati</taxon>
        <taxon>Pseudomonadota</taxon>
        <taxon>Gammaproteobacteria</taxon>
        <taxon>Pseudomonadales</taxon>
        <taxon>Pseudomonadaceae</taxon>
        <taxon>Halopseudomonas</taxon>
    </lineage>
</organism>
<dbReference type="EMBL" id="BMNN01000009">
    <property type="protein sequence ID" value="GGJ09477.1"/>
    <property type="molecule type" value="Genomic_DNA"/>
</dbReference>
<evidence type="ECO:0000313" key="3">
    <source>
        <dbReference type="Proteomes" id="UP000633263"/>
    </source>
</evidence>